<dbReference type="Pfam" id="PF13276">
    <property type="entry name" value="HTH_21"/>
    <property type="match status" value="1"/>
</dbReference>
<dbReference type="InterPro" id="IPR025948">
    <property type="entry name" value="HTH-like_dom"/>
</dbReference>
<evidence type="ECO:0000313" key="2">
    <source>
        <dbReference type="EMBL" id="MDY0394669.1"/>
    </source>
</evidence>
<comment type="caution">
    <text evidence="2">The sequence shown here is derived from an EMBL/GenBank/DDBJ whole genome shotgun (WGS) entry which is preliminary data.</text>
</comment>
<organism evidence="2 3">
    <name type="scientific">Tigheibacillus halophilus</name>
    <dbReference type="NCBI Taxonomy" id="361280"/>
    <lineage>
        <taxon>Bacteria</taxon>
        <taxon>Bacillati</taxon>
        <taxon>Bacillota</taxon>
        <taxon>Bacilli</taxon>
        <taxon>Bacillales</taxon>
        <taxon>Bacillaceae</taxon>
        <taxon>Tigheibacillus</taxon>
    </lineage>
</organism>
<dbReference type="PANTHER" id="PTHR46889">
    <property type="entry name" value="TRANSPOSASE INSF FOR INSERTION SEQUENCE IS3B-RELATED"/>
    <property type="match status" value="1"/>
</dbReference>
<evidence type="ECO:0000313" key="3">
    <source>
        <dbReference type="Proteomes" id="UP001281447"/>
    </source>
</evidence>
<feature type="domain" description="HTH-like" evidence="1">
    <location>
        <begin position="6"/>
        <end position="63"/>
    </location>
</feature>
<protein>
    <submittedName>
        <fullName evidence="2">IS3 family transposase</fullName>
    </submittedName>
</protein>
<accession>A0ABU5C619</accession>
<dbReference type="InterPro" id="IPR050900">
    <property type="entry name" value="Transposase_IS3/IS150/IS904"/>
</dbReference>
<dbReference type="Proteomes" id="UP001281447">
    <property type="component" value="Unassembled WGS sequence"/>
</dbReference>
<dbReference type="EMBL" id="JAWDIP010000003">
    <property type="protein sequence ID" value="MDY0394669.1"/>
    <property type="molecule type" value="Genomic_DNA"/>
</dbReference>
<gene>
    <name evidence="2" type="ORF">RWE15_09660</name>
</gene>
<sequence>MQTKKRKKKLAAQVKRIFVESEKRYGSPKITRILNENGWNVSQKTVTRIMSENSLRSKTVKKYKATTNSKHNYPVIC</sequence>
<dbReference type="PANTHER" id="PTHR46889:SF4">
    <property type="entry name" value="TRANSPOSASE INSO FOR INSERTION SEQUENCE ELEMENT IS911B-RELATED"/>
    <property type="match status" value="1"/>
</dbReference>
<reference evidence="2 3" key="1">
    <citation type="submission" date="2023-10" db="EMBL/GenBank/DDBJ databases">
        <title>Virgibacillus halophilus 5B73C genome.</title>
        <authorList>
            <person name="Miliotis G."/>
            <person name="Sengupta P."/>
            <person name="Hameed A."/>
            <person name="Chuvochina M."/>
            <person name="Mcdonagh F."/>
            <person name="Simpson A.C."/>
            <person name="Singh N.K."/>
            <person name="Rekha P.D."/>
            <person name="Raman K."/>
            <person name="Hugenholtz P."/>
            <person name="Venkateswaran K."/>
        </authorList>
    </citation>
    <scope>NUCLEOTIDE SEQUENCE [LARGE SCALE GENOMIC DNA]</scope>
    <source>
        <strain evidence="2 3">5B73C</strain>
    </source>
</reference>
<keyword evidence="3" id="KW-1185">Reference proteome</keyword>
<proteinExistence type="predicted"/>
<evidence type="ECO:0000259" key="1">
    <source>
        <dbReference type="Pfam" id="PF13276"/>
    </source>
</evidence>
<name>A0ABU5C619_9BACI</name>